<accession>H5XTG0</accession>
<evidence type="ECO:0000313" key="3">
    <source>
        <dbReference type="Proteomes" id="UP000005104"/>
    </source>
</evidence>
<dbReference type="Gene3D" id="1.25.40.10">
    <property type="entry name" value="Tetratricopeptide repeat domain"/>
    <property type="match status" value="1"/>
</dbReference>
<dbReference type="Proteomes" id="UP000005104">
    <property type="component" value="Chromosome"/>
</dbReference>
<dbReference type="InterPro" id="IPR019734">
    <property type="entry name" value="TPR_rpt"/>
</dbReference>
<keyword evidence="1" id="KW-0472">Membrane</keyword>
<dbReference type="EMBL" id="CM001441">
    <property type="protein sequence ID" value="EHQ88419.1"/>
    <property type="molecule type" value="Genomic_DNA"/>
</dbReference>
<keyword evidence="1" id="KW-0812">Transmembrane</keyword>
<dbReference type="STRING" id="768710.DesyoDRAFT_1251"/>
<feature type="transmembrane region" description="Helical" evidence="1">
    <location>
        <begin position="40"/>
        <end position="58"/>
    </location>
</feature>
<name>H5XTG0_9FIRM</name>
<keyword evidence="1" id="KW-1133">Transmembrane helix</keyword>
<keyword evidence="3" id="KW-1185">Reference proteome</keyword>
<dbReference type="AlphaFoldDB" id="H5XTG0"/>
<dbReference type="HOGENOM" id="CLU_523498_0_0_9"/>
<protein>
    <recommendedName>
        <fullName evidence="4">Tetratricopeptide repeat protein</fullName>
    </recommendedName>
</protein>
<dbReference type="InterPro" id="IPR011990">
    <property type="entry name" value="TPR-like_helical_dom_sf"/>
</dbReference>
<dbReference type="Pfam" id="PF13174">
    <property type="entry name" value="TPR_6"/>
    <property type="match status" value="1"/>
</dbReference>
<organism evidence="2 3">
    <name type="scientific">Desulfosporosinus youngiae DSM 17734</name>
    <dbReference type="NCBI Taxonomy" id="768710"/>
    <lineage>
        <taxon>Bacteria</taxon>
        <taxon>Bacillati</taxon>
        <taxon>Bacillota</taxon>
        <taxon>Clostridia</taxon>
        <taxon>Eubacteriales</taxon>
        <taxon>Desulfitobacteriaceae</taxon>
        <taxon>Desulfosporosinus</taxon>
    </lineage>
</organism>
<reference evidence="2 3" key="1">
    <citation type="submission" date="2011-11" db="EMBL/GenBank/DDBJ databases">
        <title>The Noncontiguous Finished genome of Desulfosporosinus youngiae DSM 17734.</title>
        <authorList>
            <consortium name="US DOE Joint Genome Institute (JGI-PGF)"/>
            <person name="Lucas S."/>
            <person name="Han J."/>
            <person name="Lapidus A."/>
            <person name="Cheng J.-F."/>
            <person name="Goodwin L."/>
            <person name="Pitluck S."/>
            <person name="Peters L."/>
            <person name="Ovchinnikova G."/>
            <person name="Lu M."/>
            <person name="Land M.L."/>
            <person name="Hauser L."/>
            <person name="Pester M."/>
            <person name="Spring S."/>
            <person name="Ollivier B."/>
            <person name="Rattei T."/>
            <person name="Klenk H.-P."/>
            <person name="Wagner M."/>
            <person name="Loy A."/>
            <person name="Woyke T.J."/>
        </authorList>
    </citation>
    <scope>NUCLEOTIDE SEQUENCE [LARGE SCALE GENOMIC DNA]</scope>
    <source>
        <strain evidence="2 3">DSM 17734</strain>
    </source>
</reference>
<proteinExistence type="predicted"/>
<dbReference type="RefSeq" id="WP_007780779.1">
    <property type="nucleotide sequence ID" value="NZ_CM001441.1"/>
</dbReference>
<evidence type="ECO:0000313" key="2">
    <source>
        <dbReference type="EMBL" id="EHQ88419.1"/>
    </source>
</evidence>
<evidence type="ECO:0008006" key="4">
    <source>
        <dbReference type="Google" id="ProtNLM"/>
    </source>
</evidence>
<evidence type="ECO:0000256" key="1">
    <source>
        <dbReference type="SAM" id="Phobius"/>
    </source>
</evidence>
<gene>
    <name evidence="2" type="ORF">DesyoDRAFT_1251</name>
</gene>
<sequence length="515" mass="57102">MKCTCGHETGASEKCPNCGLPIQIENVLATSPDKGITKKLILSILAVCLGIAACGYYFKTVYQPNQRLTMAAALLDDGQQSEAEEILQSFISDYPRHAKVPFVYGKLFELNFSDKDEAKEILLILKEEYPLSEEYANSLAKLAAQEIDTFGPLYQEYFNTGFGKDKYYTDAKSLLNELNALSESSAFITTGGKDLIAKLNEIVNPSFGAIEFKLALSDYARILSITPADEPKVTLTSSEGTAARVHYDKKTGIISSNDLVPDNYILEVSLKRTNGEYLGGEELTILPGRKYKDTTYLFIKDKSGASSDNIDRRYLALETNRQSITAAQITTSSDSPVPTEITDEVLPPGYSIPENDHYLFDLDNDSQNELISYYQKTRTLAVLRWTGKTFEKQAIVQIGGSDSKLDFAMYPISIKLYNFEGIPFPVLGLITTSGEIGSYPELTLATWNGKDGYDILWDAAAGDHGDWQISKNKIIMSQDNFAVKSQTNAKTRFIQEYEYNGTAFVLSNAYSSAKK</sequence>